<organism evidence="1 2">
    <name type="scientific">Haloarcula terrestris</name>
    <dbReference type="NCBI Taxonomy" id="2950533"/>
    <lineage>
        <taxon>Archaea</taxon>
        <taxon>Methanobacteriati</taxon>
        <taxon>Methanobacteriota</taxon>
        <taxon>Stenosarchaea group</taxon>
        <taxon>Halobacteria</taxon>
        <taxon>Halobacteriales</taxon>
        <taxon>Haloarculaceae</taxon>
        <taxon>Haloarcula</taxon>
    </lineage>
</organism>
<sequence length="76" mass="8731">MLEGPLSEQPGIRTLYVTADGEHALVQEWEARETEGNWKPPKEFASVVAKRSDETDAVQDSDQDYYRRSVEDLYNL</sequence>
<evidence type="ECO:0000313" key="1">
    <source>
        <dbReference type="EMBL" id="MDS0222489.1"/>
    </source>
</evidence>
<comment type="caution">
    <text evidence="1">The sequence shown here is derived from an EMBL/GenBank/DDBJ whole genome shotgun (WGS) entry which is preliminary data.</text>
</comment>
<protein>
    <submittedName>
        <fullName evidence="1">Uncharacterized protein</fullName>
    </submittedName>
</protein>
<dbReference type="Proteomes" id="UP001253439">
    <property type="component" value="Unassembled WGS sequence"/>
</dbReference>
<dbReference type="AlphaFoldDB" id="A0AAE4EZY9"/>
<gene>
    <name evidence="1" type="ORF">NDI54_14175</name>
</gene>
<evidence type="ECO:0000313" key="2">
    <source>
        <dbReference type="Proteomes" id="UP001253439"/>
    </source>
</evidence>
<dbReference type="EMBL" id="JAMQOM010000005">
    <property type="protein sequence ID" value="MDS0222489.1"/>
    <property type="molecule type" value="Genomic_DNA"/>
</dbReference>
<accession>A0AAE4EZY9</accession>
<reference evidence="1 2" key="1">
    <citation type="submission" date="2022-06" db="EMBL/GenBank/DDBJ databases">
        <title>Haloarcula sp. a new haloarchaeum isolate from saline soil.</title>
        <authorList>
            <person name="Strakova D."/>
            <person name="Galisteo C."/>
            <person name="Sanchez-Porro C."/>
            <person name="Ventosa A."/>
        </authorList>
    </citation>
    <scope>NUCLEOTIDE SEQUENCE [LARGE SCALE GENOMIC DNA]</scope>
    <source>
        <strain evidence="1 2">S1AR25-5A</strain>
    </source>
</reference>
<name>A0AAE4EZY9_9EURY</name>
<keyword evidence="2" id="KW-1185">Reference proteome</keyword>
<proteinExistence type="predicted"/>